<dbReference type="InterPro" id="IPR038530">
    <property type="entry name" value="NiFe-hyd_HybE_sf"/>
</dbReference>
<feature type="compositionally biased region" description="Low complexity" evidence="6">
    <location>
        <begin position="290"/>
        <end position="302"/>
    </location>
</feature>
<evidence type="ECO:0000256" key="3">
    <source>
        <dbReference type="ARBA" id="ARBA00022723"/>
    </source>
</evidence>
<reference evidence="8 9" key="1">
    <citation type="submission" date="2023-07" db="EMBL/GenBank/DDBJ databases">
        <title>Genomic Encyclopedia of Type Strains, Phase IV (KMG-IV): sequencing the most valuable type-strain genomes for metagenomic binning, comparative biology and taxonomic classification.</title>
        <authorList>
            <person name="Goeker M."/>
        </authorList>
    </citation>
    <scope>NUCLEOTIDE SEQUENCE [LARGE SCALE GENOMIC DNA]</scope>
    <source>
        <strain evidence="8 9">DSM 3770</strain>
    </source>
</reference>
<dbReference type="SUPFAM" id="SSF57802">
    <property type="entry name" value="Rubredoxin-like"/>
    <property type="match status" value="1"/>
</dbReference>
<dbReference type="Pfam" id="PF11939">
    <property type="entry name" value="NiFe-hyd_HybE"/>
    <property type="match status" value="1"/>
</dbReference>
<feature type="domain" description="Rubredoxin-like" evidence="7">
    <location>
        <begin position="25"/>
        <end position="76"/>
    </location>
</feature>
<dbReference type="CDD" id="cd00730">
    <property type="entry name" value="rubredoxin"/>
    <property type="match status" value="1"/>
</dbReference>
<sequence>MATSLFPPSSFEGSYLGDRARLSPAARLECKVCWHVYDPAEGCEAWQVPPGTAFNDLPDHWRCPVCDGARDQFMVLDGGAAGTSAVRLEPTPEDAALARTLATAPGRFEAVFQEIHAARMKGVPFVNGALSVKAVGFRAHEGRVVGVLVTPWFMNIILLPALGEDWSGLPTGTREEIAFPSGAYEFLSAERPETGPYKACSLFSPMFDFSSMLQAVETAEAVIPSLLDPANRAEGTRSGEIRRRAEADAARAAEQERAAEDDTAPAGPPTALSRRAMIFGPGLAAHDEPAAPAAGAGTDTRP</sequence>
<name>A0ABU0L989_XANAG</name>
<comment type="cofactor">
    <cofactor evidence="1">
        <name>Fe(3+)</name>
        <dbReference type="ChEBI" id="CHEBI:29034"/>
    </cofactor>
</comment>
<dbReference type="PROSITE" id="PS00202">
    <property type="entry name" value="RUBREDOXIN"/>
    <property type="match status" value="1"/>
</dbReference>
<dbReference type="PRINTS" id="PR00163">
    <property type="entry name" value="RUBREDOXIN"/>
</dbReference>
<evidence type="ECO:0000256" key="4">
    <source>
        <dbReference type="ARBA" id="ARBA00022982"/>
    </source>
</evidence>
<dbReference type="Gene3D" id="3.30.1460.40">
    <property type="entry name" value="[NiFe]-hydrogenase assembly chaperone, HybE"/>
    <property type="match status" value="1"/>
</dbReference>
<dbReference type="InterPro" id="IPR024934">
    <property type="entry name" value="Rubredoxin-like_dom"/>
</dbReference>
<feature type="compositionally biased region" description="Basic and acidic residues" evidence="6">
    <location>
        <begin position="234"/>
        <end position="260"/>
    </location>
</feature>
<dbReference type="PANTHER" id="PTHR47627">
    <property type="entry name" value="RUBREDOXIN"/>
    <property type="match status" value="1"/>
</dbReference>
<dbReference type="InterPro" id="IPR018527">
    <property type="entry name" value="Rubredoxin_Fe_BS"/>
</dbReference>
<evidence type="ECO:0000313" key="9">
    <source>
        <dbReference type="Proteomes" id="UP001241747"/>
    </source>
</evidence>
<dbReference type="Gene3D" id="2.20.28.10">
    <property type="match status" value="1"/>
</dbReference>
<dbReference type="NCBIfam" id="TIGR03993">
    <property type="entry name" value="hydrog_HybE"/>
    <property type="match status" value="1"/>
</dbReference>
<dbReference type="Proteomes" id="UP001241747">
    <property type="component" value="Unassembled WGS sequence"/>
</dbReference>
<keyword evidence="4" id="KW-0249">Electron transport</keyword>
<dbReference type="InterPro" id="IPR024935">
    <property type="entry name" value="Rubredoxin_dom"/>
</dbReference>
<gene>
    <name evidence="8" type="ORF">QOZ94_000469</name>
</gene>
<dbReference type="RefSeq" id="WP_237346712.1">
    <property type="nucleotide sequence ID" value="NZ_JABWGX010000022.1"/>
</dbReference>
<evidence type="ECO:0000259" key="7">
    <source>
        <dbReference type="PROSITE" id="PS50903"/>
    </source>
</evidence>
<evidence type="ECO:0000256" key="5">
    <source>
        <dbReference type="ARBA" id="ARBA00023004"/>
    </source>
</evidence>
<keyword evidence="3" id="KW-0479">Metal-binding</keyword>
<evidence type="ECO:0000313" key="8">
    <source>
        <dbReference type="EMBL" id="MDQ0503699.1"/>
    </source>
</evidence>
<protein>
    <submittedName>
        <fullName evidence="8">[NiFe] hydrogenase assembly HybE family chaperone</fullName>
    </submittedName>
</protein>
<comment type="caution">
    <text evidence="8">The sequence shown here is derived from an EMBL/GenBank/DDBJ whole genome shotgun (WGS) entry which is preliminary data.</text>
</comment>
<accession>A0ABU0L989</accession>
<proteinExistence type="predicted"/>
<dbReference type="InterPro" id="IPR050526">
    <property type="entry name" value="Rubredoxin_ET"/>
</dbReference>
<evidence type="ECO:0000256" key="2">
    <source>
        <dbReference type="ARBA" id="ARBA00022448"/>
    </source>
</evidence>
<dbReference type="InterPro" id="IPR023994">
    <property type="entry name" value="NiFe-hyd_HybE"/>
</dbReference>
<dbReference type="PANTHER" id="PTHR47627:SF1">
    <property type="entry name" value="RUBREDOXIN-1-RELATED"/>
    <property type="match status" value="1"/>
</dbReference>
<dbReference type="EMBL" id="JAUSVY010000001">
    <property type="protein sequence ID" value="MDQ0503699.1"/>
    <property type="molecule type" value="Genomic_DNA"/>
</dbReference>
<keyword evidence="5" id="KW-0408">Iron</keyword>
<evidence type="ECO:0000256" key="1">
    <source>
        <dbReference type="ARBA" id="ARBA00001965"/>
    </source>
</evidence>
<feature type="region of interest" description="Disordered" evidence="6">
    <location>
        <begin position="230"/>
        <end position="302"/>
    </location>
</feature>
<organism evidence="8 9">
    <name type="scientific">Xanthobacter agilis</name>
    <dbReference type="NCBI Taxonomy" id="47492"/>
    <lineage>
        <taxon>Bacteria</taxon>
        <taxon>Pseudomonadati</taxon>
        <taxon>Pseudomonadota</taxon>
        <taxon>Alphaproteobacteria</taxon>
        <taxon>Hyphomicrobiales</taxon>
        <taxon>Xanthobacteraceae</taxon>
        <taxon>Xanthobacter</taxon>
    </lineage>
</organism>
<evidence type="ECO:0000256" key="6">
    <source>
        <dbReference type="SAM" id="MobiDB-lite"/>
    </source>
</evidence>
<dbReference type="PROSITE" id="PS50903">
    <property type="entry name" value="RUBREDOXIN_LIKE"/>
    <property type="match status" value="1"/>
</dbReference>
<keyword evidence="9" id="KW-1185">Reference proteome</keyword>
<dbReference type="Pfam" id="PF00301">
    <property type="entry name" value="Rubredoxin"/>
    <property type="match status" value="1"/>
</dbReference>
<keyword evidence="2" id="KW-0813">Transport</keyword>